<dbReference type="GO" id="GO:0006707">
    <property type="term" value="P:cholesterol catabolic process"/>
    <property type="evidence" value="ECO:0007669"/>
    <property type="project" value="TreeGrafter"/>
</dbReference>
<dbReference type="Gene3D" id="1.10.630.10">
    <property type="entry name" value="Cytochrome P450"/>
    <property type="match status" value="1"/>
</dbReference>
<evidence type="ECO:0000256" key="2">
    <source>
        <dbReference type="ARBA" id="ARBA00022617"/>
    </source>
</evidence>
<dbReference type="PRINTS" id="PR00359">
    <property type="entry name" value="BP450"/>
</dbReference>
<keyword evidence="3" id="KW-0479">Metal-binding</keyword>
<evidence type="ECO:0000256" key="4">
    <source>
        <dbReference type="ARBA" id="ARBA00023002"/>
    </source>
</evidence>
<keyword evidence="2" id="KW-0349">Heme</keyword>
<accession>A0A381ZBM9</accession>
<dbReference type="GO" id="GO:0036199">
    <property type="term" value="F:cholest-4-en-3-one 26-monooxygenase activity"/>
    <property type="evidence" value="ECO:0007669"/>
    <property type="project" value="TreeGrafter"/>
</dbReference>
<organism evidence="7">
    <name type="scientific">marine metagenome</name>
    <dbReference type="NCBI Taxonomy" id="408172"/>
    <lineage>
        <taxon>unclassified sequences</taxon>
        <taxon>metagenomes</taxon>
        <taxon>ecological metagenomes</taxon>
    </lineage>
</organism>
<dbReference type="PANTHER" id="PTHR46696:SF4">
    <property type="entry name" value="BIOTIN BIOSYNTHESIS CYTOCHROME P450"/>
    <property type="match status" value="1"/>
</dbReference>
<protein>
    <recommendedName>
        <fullName evidence="8">Cytochrome P450</fullName>
    </recommendedName>
</protein>
<dbReference type="GO" id="GO:0005506">
    <property type="term" value="F:iron ion binding"/>
    <property type="evidence" value="ECO:0007669"/>
    <property type="project" value="InterPro"/>
</dbReference>
<dbReference type="GO" id="GO:0020037">
    <property type="term" value="F:heme binding"/>
    <property type="evidence" value="ECO:0007669"/>
    <property type="project" value="InterPro"/>
</dbReference>
<keyword evidence="4" id="KW-0560">Oxidoreductase</keyword>
<dbReference type="PANTHER" id="PTHR46696">
    <property type="entry name" value="P450, PUTATIVE (EUROFUNG)-RELATED"/>
    <property type="match status" value="1"/>
</dbReference>
<dbReference type="InterPro" id="IPR001128">
    <property type="entry name" value="Cyt_P450"/>
</dbReference>
<sequence>MKIEEIDLARAEFWSKPLDYREEAFDLLRSDDPYRYFDLPEEIFGVIPEQKGFYSLVRHSDVAEASRRPEDFCSGQGATSVVDFPEEMLDFFGSMINMDDPRHKRLRGIVSSGFTPRRLSSVEDSVERIAQEIIMNALEKGECDFVVEVAAQLPLLVICEMMGVPEDRVDFVFEKSNMILGAGDIEYTPEGTDIIAAIMGAAFELAALMKEMLEERTKTPTDDLTSALLYAEVEGEKLTEEEIASFFILLLVAGNETTRNALSWGLHLLTENPEQKEILWNDFENLAPKAVEEIVRWASPVIFMRRTATRDGVRLGDREFEEGDKLSLYYWAANRDPSVFENPHKFNISRETNDHFGYGAPGPHFCLGAHLARREITVMLREIRKSIPGLIATEQPDRLMSGFINGIKHLHCTW</sequence>
<dbReference type="InterPro" id="IPR002397">
    <property type="entry name" value="Cyt_P450_B"/>
</dbReference>
<dbReference type="CDD" id="cd11033">
    <property type="entry name" value="CYP142-like"/>
    <property type="match status" value="1"/>
</dbReference>
<dbReference type="Pfam" id="PF00067">
    <property type="entry name" value="p450"/>
    <property type="match status" value="1"/>
</dbReference>
<proteinExistence type="inferred from homology"/>
<evidence type="ECO:0000313" key="7">
    <source>
        <dbReference type="EMBL" id="SVA86173.1"/>
    </source>
</evidence>
<dbReference type="FunFam" id="1.10.630.10:FF:000018">
    <property type="entry name" value="Cytochrome P450 monooxygenase"/>
    <property type="match status" value="1"/>
</dbReference>
<evidence type="ECO:0008006" key="8">
    <source>
        <dbReference type="Google" id="ProtNLM"/>
    </source>
</evidence>
<dbReference type="AlphaFoldDB" id="A0A381ZBM9"/>
<gene>
    <name evidence="7" type="ORF">METZ01_LOCUS139027</name>
</gene>
<evidence type="ECO:0000256" key="6">
    <source>
        <dbReference type="ARBA" id="ARBA00023033"/>
    </source>
</evidence>
<dbReference type="GO" id="GO:0008395">
    <property type="term" value="F:steroid hydroxylase activity"/>
    <property type="evidence" value="ECO:0007669"/>
    <property type="project" value="TreeGrafter"/>
</dbReference>
<evidence type="ECO:0000256" key="1">
    <source>
        <dbReference type="ARBA" id="ARBA00010617"/>
    </source>
</evidence>
<evidence type="ECO:0000256" key="5">
    <source>
        <dbReference type="ARBA" id="ARBA00023004"/>
    </source>
</evidence>
<evidence type="ECO:0000256" key="3">
    <source>
        <dbReference type="ARBA" id="ARBA00022723"/>
    </source>
</evidence>
<dbReference type="SUPFAM" id="SSF48264">
    <property type="entry name" value="Cytochrome P450"/>
    <property type="match status" value="1"/>
</dbReference>
<keyword evidence="6" id="KW-0503">Monooxygenase</keyword>
<reference evidence="7" key="1">
    <citation type="submission" date="2018-05" db="EMBL/GenBank/DDBJ databases">
        <authorList>
            <person name="Lanie J.A."/>
            <person name="Ng W.-L."/>
            <person name="Kazmierczak K.M."/>
            <person name="Andrzejewski T.M."/>
            <person name="Davidsen T.M."/>
            <person name="Wayne K.J."/>
            <person name="Tettelin H."/>
            <person name="Glass J.I."/>
            <person name="Rusch D."/>
            <person name="Podicherti R."/>
            <person name="Tsui H.-C.T."/>
            <person name="Winkler M.E."/>
        </authorList>
    </citation>
    <scope>NUCLEOTIDE SEQUENCE</scope>
</reference>
<keyword evidence="5" id="KW-0408">Iron</keyword>
<comment type="similarity">
    <text evidence="1">Belongs to the cytochrome P450 family.</text>
</comment>
<dbReference type="EMBL" id="UINC01020547">
    <property type="protein sequence ID" value="SVA86173.1"/>
    <property type="molecule type" value="Genomic_DNA"/>
</dbReference>
<dbReference type="InterPro" id="IPR036396">
    <property type="entry name" value="Cyt_P450_sf"/>
</dbReference>
<name>A0A381ZBM9_9ZZZZ</name>